<accession>A0AAE0GMV1</accession>
<evidence type="ECO:0000256" key="1">
    <source>
        <dbReference type="SAM" id="MobiDB-lite"/>
    </source>
</evidence>
<protein>
    <submittedName>
        <fullName evidence="3">Uncharacterized protein</fullName>
    </submittedName>
</protein>
<keyword evidence="2" id="KW-0732">Signal</keyword>
<gene>
    <name evidence="3" type="ORF">CYMTET_11101</name>
</gene>
<feature type="chain" id="PRO_5042212519" evidence="2">
    <location>
        <begin position="20"/>
        <end position="736"/>
    </location>
</feature>
<evidence type="ECO:0000313" key="4">
    <source>
        <dbReference type="Proteomes" id="UP001190700"/>
    </source>
</evidence>
<reference evidence="3 4" key="1">
    <citation type="journal article" date="2015" name="Genome Biol. Evol.">
        <title>Comparative Genomics of a Bacterivorous Green Alga Reveals Evolutionary Causalities and Consequences of Phago-Mixotrophic Mode of Nutrition.</title>
        <authorList>
            <person name="Burns J.A."/>
            <person name="Paasch A."/>
            <person name="Narechania A."/>
            <person name="Kim E."/>
        </authorList>
    </citation>
    <scope>NUCLEOTIDE SEQUENCE [LARGE SCALE GENOMIC DNA]</scope>
    <source>
        <strain evidence="3 4">PLY_AMNH</strain>
    </source>
</reference>
<evidence type="ECO:0000313" key="3">
    <source>
        <dbReference type="EMBL" id="KAK3281099.1"/>
    </source>
</evidence>
<dbReference type="Proteomes" id="UP001190700">
    <property type="component" value="Unassembled WGS sequence"/>
</dbReference>
<feature type="signal peptide" evidence="2">
    <location>
        <begin position="1"/>
        <end position="19"/>
    </location>
</feature>
<keyword evidence="4" id="KW-1185">Reference proteome</keyword>
<dbReference type="AlphaFoldDB" id="A0AAE0GMV1"/>
<comment type="caution">
    <text evidence="3">The sequence shown here is derived from an EMBL/GenBank/DDBJ whole genome shotgun (WGS) entry which is preliminary data.</text>
</comment>
<feature type="compositionally biased region" description="Basic and acidic residues" evidence="1">
    <location>
        <begin position="329"/>
        <end position="338"/>
    </location>
</feature>
<proteinExistence type="predicted"/>
<evidence type="ECO:0000256" key="2">
    <source>
        <dbReference type="SAM" id="SignalP"/>
    </source>
</evidence>
<feature type="region of interest" description="Disordered" evidence="1">
    <location>
        <begin position="329"/>
        <end position="354"/>
    </location>
</feature>
<organism evidence="3 4">
    <name type="scientific">Cymbomonas tetramitiformis</name>
    <dbReference type="NCBI Taxonomy" id="36881"/>
    <lineage>
        <taxon>Eukaryota</taxon>
        <taxon>Viridiplantae</taxon>
        <taxon>Chlorophyta</taxon>
        <taxon>Pyramimonadophyceae</taxon>
        <taxon>Pyramimonadales</taxon>
        <taxon>Pyramimonadaceae</taxon>
        <taxon>Cymbomonas</taxon>
    </lineage>
</organism>
<name>A0AAE0GMV1_9CHLO</name>
<dbReference type="EMBL" id="LGRX02004030">
    <property type="protein sequence ID" value="KAK3281099.1"/>
    <property type="molecule type" value="Genomic_DNA"/>
</dbReference>
<sequence>MSACVALSMCVFFLRVLRPLIKWFSRTGIYHNGKKHELSALAVWSEEEIKLRPGCEDVKASSPRTVFMGQRLEYVQARTVVGTALIYPPFMDNGYENEFTYDSVYDDALNKLYSIEQPLTSRDAHRRQFISAMKMLRLSVLRGFLGRCFWKKFRKALLDYCAKDGFVRRSKQPVLHFQDTCREEFLAAFGEPLLEHCFYYVQEEASIHVDIPTVDLLRVLVTDASIPRPPLPAVASENAEPRAVALPGNEQPAINCEQEGPHLQPTSPPAPVVQNTSSVLVTDSTPTGSESAEPSAPVLGAAGCATASKKETESASKVQLLCSDFKQSLDKTQKETEAKQGGQGKRRKEHVSKRWEQELVRRTKRQLAPVVGSVGSMFSKKSDGKEVALSKAVEGHRAIVEDSLQACGKRARKSIEHLEKKKVQKSISEPGRWVTLADRGGLSEKQIKSVETHIFQERDWVPCSNIRVGERQVRTNIMQSIMPITKTKGEGGHEIHLDTFFKLILPAYYDRLKRVRCTNYEWEAEAEGEWSDEELAEIRADIGEWDLSFDARTSKSGQLTYTSFVVSPKIAGLENEWQSPKFVWTLLEMDGYDKAPNLKENCMDFWDSVQRLEDGGTVDVKLEGACHPIKFNLKYPADMASQWAQNQCGGRGGKGQKPCHRCNCLYEELPIFLDAYEVKELRVVNLQNVDSKADFDRTKENAALQQYHHPDQKNFVPDSQDLHKVKDNENLMGRRM</sequence>